<sequence length="495" mass="56825">MVFLYHPWIPRGDDKMGHYVHYIGGGIVDSKIYETGNAAKSFKSPMKELNEQTVLIENAKTNKNDSYHQHTKYDDQVDRYYSTYDIGTLLHNNESYLEGTIDSKYDVDYYSFSYPQKSFYSKMGISSEITISLESKNSQAYNLVLYDLYGNQIGIATDDGHGNKQLTVPNWDCVTSDYVIRVENSNMTSDSGEGSYRIKITETKNRDTSSSNVQHSQEIANADNSEEKNAIKQKYEKTYQSEIDKLHQMQFEALPEDEKYSGTDSVEELLNKMKKGEQLSVSEMAYVKIFANLSDYERAEKSNYIKNDFYAEIERIANEKGIELPDTSWKIEIDVSGTITINGDITEENKEQIKNMISENFADDMWEKYIQTADISNTQYRLVNAYYEVEQFIQKATNGQYSFDDIYVDDNGKITGLPEKMCKIMNSQEANAKYEEIRDNIYMLTDYKNQYGLEDILAFKAGYNISDSEVSTVGTSGNNSVMDNAGYYKNMKTII</sequence>
<evidence type="ECO:0000313" key="3">
    <source>
        <dbReference type="EMBL" id="RGU19045.1"/>
    </source>
</evidence>
<gene>
    <name evidence="7" type="ORF">DW703_17310</name>
    <name evidence="6" type="ORF">DW912_14330</name>
    <name evidence="5" type="ORF">DWV45_13700</name>
    <name evidence="4" type="ORF">DWV78_14915</name>
    <name evidence="3" type="ORF">DWW89_16325</name>
    <name evidence="2" type="ORF">LD38_10325</name>
</gene>
<dbReference type="EMBL" id="QSAZ01000017">
    <property type="protein sequence ID" value="RGW85352.1"/>
    <property type="molecule type" value="Genomic_DNA"/>
</dbReference>
<comment type="caution">
    <text evidence="2">The sequence shown here is derived from an EMBL/GenBank/DDBJ whole genome shotgun (WGS) entry which is preliminary data.</text>
</comment>
<dbReference type="Proteomes" id="UP000283501">
    <property type="component" value="Unassembled WGS sequence"/>
</dbReference>
<evidence type="ECO:0000256" key="1">
    <source>
        <dbReference type="SAM" id="MobiDB-lite"/>
    </source>
</evidence>
<dbReference type="Proteomes" id="UP000283765">
    <property type="component" value="Unassembled WGS sequence"/>
</dbReference>
<proteinExistence type="predicted"/>
<reference evidence="2 8" key="1">
    <citation type="submission" date="2014-09" db="EMBL/GenBank/DDBJ databases">
        <title>Butyrate-producing bacteria isolated from human gut.</title>
        <authorList>
            <person name="Zhang Q."/>
            <person name="Zhao L."/>
        </authorList>
    </citation>
    <scope>NUCLEOTIDE SEQUENCE [LARGE SCALE GENOMIC DNA]</scope>
    <source>
        <strain evidence="2 8">R22</strain>
    </source>
</reference>
<evidence type="ECO:0000313" key="8">
    <source>
        <dbReference type="Proteomes" id="UP000245905"/>
    </source>
</evidence>
<dbReference type="EMBL" id="QRXR01000047">
    <property type="protein sequence ID" value="RGU19045.1"/>
    <property type="molecule type" value="Genomic_DNA"/>
</dbReference>
<evidence type="ECO:0000313" key="10">
    <source>
        <dbReference type="Proteomes" id="UP000283683"/>
    </source>
</evidence>
<dbReference type="Proteomes" id="UP000286220">
    <property type="component" value="Unassembled WGS sequence"/>
</dbReference>
<evidence type="ECO:0000313" key="7">
    <source>
        <dbReference type="EMBL" id="RHE97697.1"/>
    </source>
</evidence>
<evidence type="ECO:0000313" key="12">
    <source>
        <dbReference type="Proteomes" id="UP000286220"/>
    </source>
</evidence>
<organism evidence="2 8">
    <name type="scientific">Agathobacter rectalis</name>
    <dbReference type="NCBI Taxonomy" id="39491"/>
    <lineage>
        <taxon>Bacteria</taxon>
        <taxon>Bacillati</taxon>
        <taxon>Bacillota</taxon>
        <taxon>Clostridia</taxon>
        <taxon>Lachnospirales</taxon>
        <taxon>Lachnospiraceae</taxon>
        <taxon>Agathobacter</taxon>
    </lineage>
</organism>
<dbReference type="Proteomes" id="UP000286581">
    <property type="component" value="Unassembled WGS sequence"/>
</dbReference>
<evidence type="ECO:0000313" key="11">
    <source>
        <dbReference type="Proteomes" id="UP000283765"/>
    </source>
</evidence>
<dbReference type="AlphaFoldDB" id="A0A2U2EGA0"/>
<reference evidence="9 10" key="2">
    <citation type="submission" date="2018-08" db="EMBL/GenBank/DDBJ databases">
        <title>A genome reference for cultivated species of the human gut microbiota.</title>
        <authorList>
            <person name="Zou Y."/>
            <person name="Xue W."/>
            <person name="Luo G."/>
        </authorList>
    </citation>
    <scope>NUCLEOTIDE SEQUENCE [LARGE SCALE GENOMIC DNA]</scope>
    <source>
        <strain evidence="5 10">AF06-19</strain>
        <strain evidence="4 13">AF12-8</strain>
        <strain evidence="3 11">AF17-27</strain>
        <strain evidence="7 9">AM26-2LB</strain>
        <strain evidence="6 12">AM42-17AT</strain>
    </source>
</reference>
<dbReference type="EMBL" id="QSAE01000080">
    <property type="protein sequence ID" value="RGW36355.1"/>
    <property type="molecule type" value="Genomic_DNA"/>
</dbReference>
<dbReference type="EMBL" id="QSKY01000061">
    <property type="protein sequence ID" value="RHE97697.1"/>
    <property type="molecule type" value="Genomic_DNA"/>
</dbReference>
<feature type="compositionally biased region" description="Polar residues" evidence="1">
    <location>
        <begin position="208"/>
        <end position="223"/>
    </location>
</feature>
<evidence type="ECO:0000313" key="6">
    <source>
        <dbReference type="EMBL" id="RHA89670.1"/>
    </source>
</evidence>
<evidence type="ECO:0000313" key="5">
    <source>
        <dbReference type="EMBL" id="RGW85352.1"/>
    </source>
</evidence>
<evidence type="ECO:0000313" key="4">
    <source>
        <dbReference type="EMBL" id="RGW36355.1"/>
    </source>
</evidence>
<dbReference type="EMBL" id="QSFZ01000018">
    <property type="protein sequence ID" value="RHA89670.1"/>
    <property type="molecule type" value="Genomic_DNA"/>
</dbReference>
<evidence type="ECO:0000313" key="9">
    <source>
        <dbReference type="Proteomes" id="UP000283501"/>
    </source>
</evidence>
<dbReference type="Proteomes" id="UP000245905">
    <property type="component" value="Unassembled WGS sequence"/>
</dbReference>
<dbReference type="Proteomes" id="UP000283683">
    <property type="component" value="Unassembled WGS sequence"/>
</dbReference>
<accession>A0A2U2EGA0</accession>
<dbReference type="Gene3D" id="2.60.120.380">
    <property type="match status" value="1"/>
</dbReference>
<feature type="region of interest" description="Disordered" evidence="1">
    <location>
        <begin position="202"/>
        <end position="229"/>
    </location>
</feature>
<protein>
    <submittedName>
        <fullName evidence="2">Uncharacterized protein</fullName>
    </submittedName>
</protein>
<evidence type="ECO:0000313" key="2">
    <source>
        <dbReference type="EMBL" id="PWE83382.1"/>
    </source>
</evidence>
<evidence type="ECO:0000313" key="13">
    <source>
        <dbReference type="Proteomes" id="UP000286581"/>
    </source>
</evidence>
<dbReference type="EMBL" id="JRFS01000019">
    <property type="protein sequence ID" value="PWE83382.1"/>
    <property type="molecule type" value="Genomic_DNA"/>
</dbReference>
<name>A0A2U2EGA0_9FIRM</name>